<dbReference type="UniPathway" id="UPA00223">
    <property type="reaction ID" value="UER01008"/>
</dbReference>
<dbReference type="OrthoDB" id="9763983at2"/>
<dbReference type="Gene3D" id="3.50.50.60">
    <property type="entry name" value="FAD/NAD(P)-binding domain"/>
    <property type="match status" value="1"/>
</dbReference>
<dbReference type="GO" id="GO:0047545">
    <property type="term" value="F:(S)-2-hydroxyglutarate dehydrogenase activity"/>
    <property type="evidence" value="ECO:0007669"/>
    <property type="project" value="TreeGrafter"/>
</dbReference>
<keyword evidence="7 8" id="KW-0560">Oxidoreductase</keyword>
<evidence type="ECO:0000256" key="3">
    <source>
        <dbReference type="ARBA" id="ARBA00005012"/>
    </source>
</evidence>
<accession>M0QDD6</accession>
<evidence type="ECO:0000256" key="2">
    <source>
        <dbReference type="ARBA" id="ARBA00001974"/>
    </source>
</evidence>
<proteinExistence type="inferred from homology"/>
<sequence length="504" mass="54828">MRRPGKRAADLTTDHEADVVLIGGGIMSTTLGAMLAVVQPDWRILLVERADTLASESSGPWNNAGTGHMGLCELNYMPDPADGRTPARIARQFHLTRQWWAFLAMSGLVDPARFVHATPHMDVVFGADDVAYLRERHRTLVGDPLFAELRYSEEPGEIAEWAPLVMRGRSSDEPIAATWHPGGTDVDFGALTTATADIIADNGGEILLRHEVRSLTRTPDGGWIVSGRRTDDADGHSGRFTIHARRHVFVGAGGLALRLLQRAGLPEVRGYAVLPVGAAFFRCSTPSVVAAHTAKVYGQAAVGAPPMSVPHLDARVVDGRRHLLFGPYATFSTRLLKSGSLTDAFTTLRWRNLPVIAAAMWHNLALIRFLIVQLLATRSRKFEQLRRFLPTAVDGDWELIPAGQRAQLVVPDESAVGAIHQGTELVTSADRSISGVLGASPGASTAVTIMVDVLRTAFPDRWTTGWEHRIGEAIPDLDRSDWTDDAVRRSFTDTSTALGLPTEF</sequence>
<comment type="caution">
    <text evidence="9">The sequence shown here is derived from an EMBL/GenBank/DDBJ whole genome shotgun (WGS) entry which is preliminary data.</text>
</comment>
<dbReference type="SUPFAM" id="SSF51905">
    <property type="entry name" value="FAD/NAD(P)-binding domain"/>
    <property type="match status" value="1"/>
</dbReference>
<dbReference type="Proteomes" id="UP000011666">
    <property type="component" value="Unassembled WGS sequence"/>
</dbReference>
<dbReference type="GO" id="GO:0008924">
    <property type="term" value="F:L-malate dehydrogenase (quinone) activity"/>
    <property type="evidence" value="ECO:0007669"/>
    <property type="project" value="UniProtKB-UniRule"/>
</dbReference>
<dbReference type="GO" id="GO:0006099">
    <property type="term" value="P:tricarboxylic acid cycle"/>
    <property type="evidence" value="ECO:0007669"/>
    <property type="project" value="UniProtKB-UniRule"/>
</dbReference>
<evidence type="ECO:0000256" key="1">
    <source>
        <dbReference type="ARBA" id="ARBA00001139"/>
    </source>
</evidence>
<evidence type="ECO:0000256" key="4">
    <source>
        <dbReference type="ARBA" id="ARBA00022532"/>
    </source>
</evidence>
<evidence type="ECO:0000256" key="7">
    <source>
        <dbReference type="ARBA" id="ARBA00023002"/>
    </source>
</evidence>
<evidence type="ECO:0000313" key="9">
    <source>
        <dbReference type="EMBL" id="GAC66623.1"/>
    </source>
</evidence>
<dbReference type="STRING" id="1223545.GS4_03_00710"/>
<dbReference type="PANTHER" id="PTHR43104">
    <property type="entry name" value="L-2-HYDROXYGLUTARATE DEHYDROGENASE, MITOCHONDRIAL"/>
    <property type="match status" value="1"/>
</dbReference>
<evidence type="ECO:0000313" key="10">
    <source>
        <dbReference type="Proteomes" id="UP000011666"/>
    </source>
</evidence>
<dbReference type="RefSeq" id="WP_007617003.1">
    <property type="nucleotide sequence ID" value="NZ_BANX01000003.1"/>
</dbReference>
<keyword evidence="4 8" id="KW-0816">Tricarboxylic acid cycle</keyword>
<dbReference type="Pfam" id="PF06039">
    <property type="entry name" value="Mqo"/>
    <property type="match status" value="1"/>
</dbReference>
<dbReference type="PANTHER" id="PTHR43104:SF2">
    <property type="entry name" value="L-2-HYDROXYGLUTARATE DEHYDROGENASE, MITOCHONDRIAL"/>
    <property type="match status" value="1"/>
</dbReference>
<dbReference type="HAMAP" id="MF_00212">
    <property type="entry name" value="MQO"/>
    <property type="match status" value="1"/>
</dbReference>
<gene>
    <name evidence="8 9" type="primary">mqo</name>
    <name evidence="9" type="ORF">GS4_03_00710</name>
</gene>
<reference evidence="9 10" key="1">
    <citation type="submission" date="2013-01" db="EMBL/GenBank/DDBJ databases">
        <title>Whole genome shotgun sequence of Gordonia soli NBRC 108243.</title>
        <authorList>
            <person name="Isaki-Nakamura S."/>
            <person name="Hosoyama A."/>
            <person name="Tsuchikane K."/>
            <person name="Ando Y."/>
            <person name="Baba S."/>
            <person name="Ohji S."/>
            <person name="Hamada M."/>
            <person name="Tamura T."/>
            <person name="Yamazoe A."/>
            <person name="Yamazaki S."/>
            <person name="Fujita N."/>
        </authorList>
    </citation>
    <scope>NUCLEOTIDE SEQUENCE [LARGE SCALE GENOMIC DNA]</scope>
    <source>
        <strain evidence="9 10">NBRC 108243</strain>
    </source>
</reference>
<dbReference type="NCBIfam" id="NF003606">
    <property type="entry name" value="PRK05257.2-1"/>
    <property type="match status" value="1"/>
</dbReference>
<comment type="catalytic activity">
    <reaction evidence="1 8">
        <text>(S)-malate + a quinone = a quinol + oxaloacetate</text>
        <dbReference type="Rhea" id="RHEA:46012"/>
        <dbReference type="ChEBI" id="CHEBI:15589"/>
        <dbReference type="ChEBI" id="CHEBI:16452"/>
        <dbReference type="ChEBI" id="CHEBI:24646"/>
        <dbReference type="ChEBI" id="CHEBI:132124"/>
        <dbReference type="EC" id="1.1.5.4"/>
    </reaction>
</comment>
<dbReference type="InterPro" id="IPR036188">
    <property type="entry name" value="FAD/NAD-bd_sf"/>
</dbReference>
<protein>
    <recommendedName>
        <fullName evidence="8">Probable malate:quinone oxidoreductase</fullName>
        <ecNumber evidence="8">1.1.5.4</ecNumber>
    </recommendedName>
    <alternativeName>
        <fullName evidence="8">MQO</fullName>
    </alternativeName>
    <alternativeName>
        <fullName evidence="8">Malate dehydrogenase [quinone]</fullName>
    </alternativeName>
</protein>
<keyword evidence="6 8" id="KW-0274">FAD</keyword>
<comment type="similarity">
    <text evidence="8">Belongs to the MQO family.</text>
</comment>
<dbReference type="AlphaFoldDB" id="M0QDD6"/>
<keyword evidence="5 8" id="KW-0285">Flavoprotein</keyword>
<evidence type="ECO:0000256" key="8">
    <source>
        <dbReference type="HAMAP-Rule" id="MF_00212"/>
    </source>
</evidence>
<comment type="pathway">
    <text evidence="3 8">Carbohydrate metabolism; tricarboxylic acid cycle; oxaloacetate from (S)-malate (quinone route): step 1/1.</text>
</comment>
<evidence type="ECO:0000256" key="5">
    <source>
        <dbReference type="ARBA" id="ARBA00022630"/>
    </source>
</evidence>
<dbReference type="InterPro" id="IPR006231">
    <property type="entry name" value="MQO"/>
</dbReference>
<evidence type="ECO:0000256" key="6">
    <source>
        <dbReference type="ARBA" id="ARBA00022827"/>
    </source>
</evidence>
<dbReference type="eggNOG" id="COG0579">
    <property type="taxonomic scope" value="Bacteria"/>
</dbReference>
<name>M0QDD6_9ACTN</name>
<keyword evidence="10" id="KW-1185">Reference proteome</keyword>
<dbReference type="EMBL" id="BANX01000003">
    <property type="protein sequence ID" value="GAC66623.1"/>
    <property type="molecule type" value="Genomic_DNA"/>
</dbReference>
<comment type="cofactor">
    <cofactor evidence="2 8">
        <name>FAD</name>
        <dbReference type="ChEBI" id="CHEBI:57692"/>
    </cofactor>
</comment>
<organism evidence="9 10">
    <name type="scientific">Gordonia soli NBRC 108243</name>
    <dbReference type="NCBI Taxonomy" id="1223545"/>
    <lineage>
        <taxon>Bacteria</taxon>
        <taxon>Bacillati</taxon>
        <taxon>Actinomycetota</taxon>
        <taxon>Actinomycetes</taxon>
        <taxon>Mycobacteriales</taxon>
        <taxon>Gordoniaceae</taxon>
        <taxon>Gordonia</taxon>
    </lineage>
</organism>
<dbReference type="EC" id="1.1.5.4" evidence="8"/>
<dbReference type="Gene3D" id="3.30.9.10">
    <property type="entry name" value="D-Amino Acid Oxidase, subunit A, domain 2"/>
    <property type="match status" value="1"/>
</dbReference>